<dbReference type="InterPro" id="IPR012674">
    <property type="entry name" value="Calycin"/>
</dbReference>
<comment type="caution">
    <text evidence="3">The sequence shown here is derived from an EMBL/GenBank/DDBJ whole genome shotgun (WGS) entry which is preliminary data.</text>
</comment>
<dbReference type="Gene3D" id="2.40.128.20">
    <property type="match status" value="1"/>
</dbReference>
<keyword evidence="4" id="KW-1185">Reference proteome</keyword>
<accession>A0ABP8J365</accession>
<evidence type="ECO:0000313" key="4">
    <source>
        <dbReference type="Proteomes" id="UP001500635"/>
    </source>
</evidence>
<feature type="domain" description="Molybdenum cofactor biosynthesis protein F N-terminal" evidence="1">
    <location>
        <begin position="7"/>
        <end position="112"/>
    </location>
</feature>
<gene>
    <name evidence="3" type="ORF">GCM10023147_04330</name>
</gene>
<dbReference type="Proteomes" id="UP001500635">
    <property type="component" value="Unassembled WGS sequence"/>
</dbReference>
<dbReference type="Pfam" id="PF17409">
    <property type="entry name" value="MoaF_C"/>
    <property type="match status" value="1"/>
</dbReference>
<dbReference type="RefSeq" id="WP_344990216.1">
    <property type="nucleotide sequence ID" value="NZ_BAABFR010000004.1"/>
</dbReference>
<sequence length="274" mass="29895">MTTSHEQFIPVAALGDGFAPGAHVLDPSDGLRGATLTIEFGRETVELEIGDQRAGWTGAEAATDVPVRITSVRPGVYFVDRAITEDEGRVASLTFVVDVERGQATRVIGHLPTAAEAAESAYTRVRRGDEPTLVTARVDHGTVVAPAPSSPGQAHQPTDELVGLRNRYTYSPNEQYEHVYFTPTLYAWHCIKGVERDLADVDACRAYKIRGDLYLFPWREKIVPTLGLILIDLQQMRTDGKIYGFGGFDGATVANFPVGALAEILNRTEHETGE</sequence>
<name>A0ABP8J365_9ACTN</name>
<dbReference type="InterPro" id="IPR024724">
    <property type="entry name" value="MoaF_N"/>
</dbReference>
<organism evidence="3 4">
    <name type="scientific">Tsukamurella soli</name>
    <dbReference type="NCBI Taxonomy" id="644556"/>
    <lineage>
        <taxon>Bacteria</taxon>
        <taxon>Bacillati</taxon>
        <taxon>Actinomycetota</taxon>
        <taxon>Actinomycetes</taxon>
        <taxon>Mycobacteriales</taxon>
        <taxon>Tsukamurellaceae</taxon>
        <taxon>Tsukamurella</taxon>
    </lineage>
</organism>
<feature type="domain" description="MoaF C-terminal" evidence="2">
    <location>
        <begin position="155"/>
        <end position="268"/>
    </location>
</feature>
<evidence type="ECO:0000259" key="1">
    <source>
        <dbReference type="Pfam" id="PF10703"/>
    </source>
</evidence>
<dbReference type="InterPro" id="IPR035348">
    <property type="entry name" value="MoaF_C"/>
</dbReference>
<protein>
    <submittedName>
        <fullName evidence="3">Molybdenum cofactor biosynthesis F family protein</fullName>
    </submittedName>
</protein>
<reference evidence="4" key="1">
    <citation type="journal article" date="2019" name="Int. J. Syst. Evol. Microbiol.">
        <title>The Global Catalogue of Microorganisms (GCM) 10K type strain sequencing project: providing services to taxonomists for standard genome sequencing and annotation.</title>
        <authorList>
            <consortium name="The Broad Institute Genomics Platform"/>
            <consortium name="The Broad Institute Genome Sequencing Center for Infectious Disease"/>
            <person name="Wu L."/>
            <person name="Ma J."/>
        </authorList>
    </citation>
    <scope>NUCLEOTIDE SEQUENCE [LARGE SCALE GENOMIC DNA]</scope>
    <source>
        <strain evidence="4">JCM 17688</strain>
    </source>
</reference>
<dbReference type="Pfam" id="PF10703">
    <property type="entry name" value="MoaF"/>
    <property type="match status" value="1"/>
</dbReference>
<evidence type="ECO:0000259" key="2">
    <source>
        <dbReference type="Pfam" id="PF17409"/>
    </source>
</evidence>
<dbReference type="EMBL" id="BAABFR010000004">
    <property type="protein sequence ID" value="GAA4384194.1"/>
    <property type="molecule type" value="Genomic_DNA"/>
</dbReference>
<proteinExistence type="predicted"/>
<evidence type="ECO:0000313" key="3">
    <source>
        <dbReference type="EMBL" id="GAA4384194.1"/>
    </source>
</evidence>